<accession>A0A3D9EDI0</accession>
<evidence type="ECO:0000313" key="1">
    <source>
        <dbReference type="EMBL" id="RED01264.1"/>
    </source>
</evidence>
<reference evidence="1 2" key="1">
    <citation type="submission" date="2018-07" db="EMBL/GenBank/DDBJ databases">
        <title>Genome sequencing of rice bacterial endophytes.</title>
        <authorList>
            <person name="Venturi V."/>
        </authorList>
    </citation>
    <scope>NUCLEOTIDE SEQUENCE [LARGE SCALE GENOMIC DNA]</scope>
    <source>
        <strain evidence="1 2">AG1002</strain>
    </source>
</reference>
<dbReference type="AlphaFoldDB" id="A0A3D9EDI0"/>
<name>A0A3D9EDI0_ECTOL</name>
<dbReference type="SUPFAM" id="SSF47413">
    <property type="entry name" value="lambda repressor-like DNA-binding domains"/>
    <property type="match status" value="1"/>
</dbReference>
<dbReference type="InterPro" id="IPR001387">
    <property type="entry name" value="Cro/C1-type_HTH"/>
</dbReference>
<evidence type="ECO:0000313" key="2">
    <source>
        <dbReference type="Proteomes" id="UP000256988"/>
    </source>
</evidence>
<gene>
    <name evidence="1" type="ORF">DFO60_4106</name>
</gene>
<comment type="caution">
    <text evidence="1">The sequence shown here is derived from an EMBL/GenBank/DDBJ whole genome shotgun (WGS) entry which is preliminary data.</text>
</comment>
<dbReference type="Gene3D" id="1.10.260.40">
    <property type="entry name" value="lambda repressor-like DNA-binding domains"/>
    <property type="match status" value="1"/>
</dbReference>
<dbReference type="InterPro" id="IPR010982">
    <property type="entry name" value="Lambda_DNA-bd_dom_sf"/>
</dbReference>
<dbReference type="CDD" id="cd00093">
    <property type="entry name" value="HTH_XRE"/>
    <property type="match status" value="1"/>
</dbReference>
<organism evidence="1 2">
    <name type="scientific">Ectopseudomonas oleovorans</name>
    <name type="common">Pseudomonas oleovorans</name>
    <dbReference type="NCBI Taxonomy" id="301"/>
    <lineage>
        <taxon>Bacteria</taxon>
        <taxon>Pseudomonadati</taxon>
        <taxon>Pseudomonadota</taxon>
        <taxon>Gammaproteobacteria</taxon>
        <taxon>Pseudomonadales</taxon>
        <taxon>Pseudomonadaceae</taxon>
        <taxon>Ectopseudomonas</taxon>
    </lineage>
</organism>
<dbReference type="Proteomes" id="UP000256988">
    <property type="component" value="Unassembled WGS sequence"/>
</dbReference>
<dbReference type="EMBL" id="QRDL01000006">
    <property type="protein sequence ID" value="RED01264.1"/>
    <property type="molecule type" value="Genomic_DNA"/>
</dbReference>
<protein>
    <submittedName>
        <fullName evidence="1">Transcriptional regulator with XRE-family HTH domain</fullName>
    </submittedName>
</protein>
<dbReference type="RefSeq" id="WP_115946737.1">
    <property type="nucleotide sequence ID" value="NZ_QRDL01000006.1"/>
</dbReference>
<sequence>MDDMLGIGSRLREERLRLGPNQTDFGASLEVGKNTQYAYEKGERTPDALYLLKAKRLGIDIWYVMTGDRMPALEAALSDDERELVTYFRGMSEISKDAARRMAFALAAADGALDSGKA</sequence>
<dbReference type="GO" id="GO:0003677">
    <property type="term" value="F:DNA binding"/>
    <property type="evidence" value="ECO:0007669"/>
    <property type="project" value="InterPro"/>
</dbReference>
<proteinExistence type="predicted"/>